<evidence type="ECO:0000313" key="8">
    <source>
        <dbReference type="Proteomes" id="UP001243846"/>
    </source>
</evidence>
<dbReference type="Pfam" id="PF13091">
    <property type="entry name" value="PLDc_2"/>
    <property type="match status" value="1"/>
</dbReference>
<keyword evidence="8" id="KW-1185">Reference proteome</keyword>
<sequence length="252" mass="27298">MGDADFYIDLDVLAVGPIVAETSAAFDAYWNSASVHAIEDIVRSPGDLAEAVALLDATAASPEATSLIAQATTSVAGLMHRSVEPEWTDIALVVDDPAKGQGIASKDQLMVTHLGEILGGVESELDLVSAYFVPGKAGLELFTNLAKDKRRVRILTNALNTTDVLVVHAGYTKYRRKLLQAGVDLYELKLRSDKASGDEEIRRFGLSGASLHAKTFAIDRRRVFIGSFNFDPRSALLNCEMGFMIDSPRLRN</sequence>
<evidence type="ECO:0000256" key="1">
    <source>
        <dbReference type="ARBA" id="ARBA00003145"/>
    </source>
</evidence>
<dbReference type="Proteomes" id="UP001243846">
    <property type="component" value="Unassembled WGS sequence"/>
</dbReference>
<evidence type="ECO:0000259" key="6">
    <source>
        <dbReference type="PROSITE" id="PS50035"/>
    </source>
</evidence>
<dbReference type="PANTHER" id="PTHR21248">
    <property type="entry name" value="CARDIOLIPIN SYNTHASE"/>
    <property type="match status" value="1"/>
</dbReference>
<feature type="domain" description="PLD phosphodiesterase" evidence="6">
    <location>
        <begin position="207"/>
        <end position="234"/>
    </location>
</feature>
<evidence type="ECO:0000256" key="5">
    <source>
        <dbReference type="ARBA" id="ARBA00029594"/>
    </source>
</evidence>
<dbReference type="SUPFAM" id="SSF56024">
    <property type="entry name" value="Phospholipase D/nuclease"/>
    <property type="match status" value="1"/>
</dbReference>
<comment type="caution">
    <text evidence="7">The sequence shown here is derived from an EMBL/GenBank/DDBJ whole genome shotgun (WGS) entry which is preliminary data.</text>
</comment>
<proteinExistence type="predicted"/>
<accession>A0ABT8D4H4</accession>
<evidence type="ECO:0000256" key="4">
    <source>
        <dbReference type="ARBA" id="ARBA00022525"/>
    </source>
</evidence>
<evidence type="ECO:0000256" key="3">
    <source>
        <dbReference type="ARBA" id="ARBA00018392"/>
    </source>
</evidence>
<dbReference type="EMBL" id="JAUFRC010000001">
    <property type="protein sequence ID" value="MDN3711678.1"/>
    <property type="molecule type" value="Genomic_DNA"/>
</dbReference>
<comment type="function">
    <text evidence="1">Could be a virulence factor.</text>
</comment>
<evidence type="ECO:0000313" key="7">
    <source>
        <dbReference type="EMBL" id="MDN3711678.1"/>
    </source>
</evidence>
<dbReference type="Gene3D" id="3.30.870.10">
    <property type="entry name" value="Endonuclease Chain A"/>
    <property type="match status" value="1"/>
</dbReference>
<dbReference type="PROSITE" id="PS50035">
    <property type="entry name" value="PLD"/>
    <property type="match status" value="1"/>
</dbReference>
<comment type="subcellular location">
    <subcellularLocation>
        <location evidence="2">Secreted</location>
    </subcellularLocation>
</comment>
<gene>
    <name evidence="7" type="ORF">QWZ10_07245</name>
</gene>
<keyword evidence="4" id="KW-0964">Secreted</keyword>
<dbReference type="InterPro" id="IPR001736">
    <property type="entry name" value="PLipase_D/transphosphatidylase"/>
</dbReference>
<name>A0ABT8D4H4_9RHOB</name>
<evidence type="ECO:0000256" key="2">
    <source>
        <dbReference type="ARBA" id="ARBA00004613"/>
    </source>
</evidence>
<reference evidence="8" key="1">
    <citation type="journal article" date="2019" name="Int. J. Syst. Evol. Microbiol.">
        <title>The Global Catalogue of Microorganisms (GCM) 10K type strain sequencing project: providing services to taxonomists for standard genome sequencing and annotation.</title>
        <authorList>
            <consortium name="The Broad Institute Genomics Platform"/>
            <consortium name="The Broad Institute Genome Sequencing Center for Infectious Disease"/>
            <person name="Wu L."/>
            <person name="Ma J."/>
        </authorList>
    </citation>
    <scope>NUCLEOTIDE SEQUENCE [LARGE SCALE GENOMIC DNA]</scope>
    <source>
        <strain evidence="8">CECT 8482</strain>
    </source>
</reference>
<protein>
    <recommendedName>
        <fullName evidence="3">Phospholipase D</fullName>
    </recommendedName>
    <alternativeName>
        <fullName evidence="5">Choline phosphatase</fullName>
    </alternativeName>
</protein>
<organism evidence="7 8">
    <name type="scientific">Paracoccus cavernae</name>
    <dbReference type="NCBI Taxonomy" id="1571207"/>
    <lineage>
        <taxon>Bacteria</taxon>
        <taxon>Pseudomonadati</taxon>
        <taxon>Pseudomonadota</taxon>
        <taxon>Alphaproteobacteria</taxon>
        <taxon>Rhodobacterales</taxon>
        <taxon>Paracoccaceae</taxon>
        <taxon>Paracoccus</taxon>
    </lineage>
</organism>
<dbReference type="InterPro" id="IPR025202">
    <property type="entry name" value="PLD-like_dom"/>
</dbReference>
<dbReference type="PANTHER" id="PTHR21248:SF12">
    <property type="entry name" value="CARDIOLIPIN SYNTHASE C"/>
    <property type="match status" value="1"/>
</dbReference>
<dbReference type="CDD" id="cd09113">
    <property type="entry name" value="PLDc_ymdC_like_2"/>
    <property type="match status" value="1"/>
</dbReference>
<dbReference type="SMART" id="SM00155">
    <property type="entry name" value="PLDc"/>
    <property type="match status" value="1"/>
</dbReference>